<dbReference type="RefSeq" id="WP_119607005.1">
    <property type="nucleotide sequence ID" value="NZ_QXFH01000070.1"/>
</dbReference>
<dbReference type="Pfam" id="PF01408">
    <property type="entry name" value="GFO_IDH_MocA"/>
    <property type="match status" value="1"/>
</dbReference>
<name>A0A3A1N9R4_9FLAO</name>
<dbReference type="InterPro" id="IPR051450">
    <property type="entry name" value="Gfo/Idh/MocA_Oxidoreductases"/>
</dbReference>
<protein>
    <submittedName>
        <fullName evidence="3">Gfo/Idh/MocA family oxidoreductase</fullName>
    </submittedName>
</protein>
<dbReference type="PANTHER" id="PTHR43377">
    <property type="entry name" value="BILIVERDIN REDUCTASE A"/>
    <property type="match status" value="1"/>
</dbReference>
<dbReference type="SUPFAM" id="SSF51735">
    <property type="entry name" value="NAD(P)-binding Rossmann-fold domains"/>
    <property type="match status" value="1"/>
</dbReference>
<dbReference type="Gene3D" id="3.40.50.720">
    <property type="entry name" value="NAD(P)-binding Rossmann-like Domain"/>
    <property type="match status" value="1"/>
</dbReference>
<dbReference type="InterPro" id="IPR000683">
    <property type="entry name" value="Gfo/Idh/MocA-like_OxRdtase_N"/>
</dbReference>
<keyword evidence="4" id="KW-1185">Reference proteome</keyword>
<comment type="caution">
    <text evidence="3">The sequence shown here is derived from an EMBL/GenBank/DDBJ whole genome shotgun (WGS) entry which is preliminary data.</text>
</comment>
<feature type="domain" description="GFO/IDH/MocA-like oxidoreductase" evidence="2">
    <location>
        <begin position="156"/>
        <end position="282"/>
    </location>
</feature>
<dbReference type="AlphaFoldDB" id="A0A3A1N9R4"/>
<dbReference type="Proteomes" id="UP000266067">
    <property type="component" value="Unassembled WGS sequence"/>
</dbReference>
<feature type="domain" description="Gfo/Idh/MocA-like oxidoreductase N-terminal" evidence="1">
    <location>
        <begin position="26"/>
        <end position="143"/>
    </location>
</feature>
<dbReference type="InterPro" id="IPR055170">
    <property type="entry name" value="GFO_IDH_MocA-like_dom"/>
</dbReference>
<dbReference type="InterPro" id="IPR036291">
    <property type="entry name" value="NAD(P)-bd_dom_sf"/>
</dbReference>
<evidence type="ECO:0000313" key="4">
    <source>
        <dbReference type="Proteomes" id="UP000266067"/>
    </source>
</evidence>
<dbReference type="EMBL" id="QXFH01000070">
    <property type="protein sequence ID" value="RIV34772.1"/>
    <property type="molecule type" value="Genomic_DNA"/>
</dbReference>
<evidence type="ECO:0000259" key="1">
    <source>
        <dbReference type="Pfam" id="PF01408"/>
    </source>
</evidence>
<dbReference type="GO" id="GO:0000166">
    <property type="term" value="F:nucleotide binding"/>
    <property type="evidence" value="ECO:0007669"/>
    <property type="project" value="InterPro"/>
</dbReference>
<dbReference type="Gene3D" id="3.30.360.10">
    <property type="entry name" value="Dihydrodipicolinate Reductase, domain 2"/>
    <property type="match status" value="1"/>
</dbReference>
<dbReference type="SUPFAM" id="SSF55347">
    <property type="entry name" value="Glyceraldehyde-3-phosphate dehydrogenase-like, C-terminal domain"/>
    <property type="match status" value="1"/>
</dbReference>
<dbReference type="PANTHER" id="PTHR43377:SF1">
    <property type="entry name" value="BILIVERDIN REDUCTASE A"/>
    <property type="match status" value="1"/>
</dbReference>
<evidence type="ECO:0000313" key="3">
    <source>
        <dbReference type="EMBL" id="RIV34772.1"/>
    </source>
</evidence>
<organism evidence="3 4">
    <name type="scientific">Flagellimonas lutimaris</name>
    <dbReference type="NCBI Taxonomy" id="475082"/>
    <lineage>
        <taxon>Bacteria</taxon>
        <taxon>Pseudomonadati</taxon>
        <taxon>Bacteroidota</taxon>
        <taxon>Flavobacteriia</taxon>
        <taxon>Flavobacteriales</taxon>
        <taxon>Flavobacteriaceae</taxon>
        <taxon>Flagellimonas</taxon>
    </lineage>
</organism>
<dbReference type="OrthoDB" id="9815825at2"/>
<reference evidence="3 4" key="1">
    <citation type="submission" date="2018-08" db="EMBL/GenBank/DDBJ databases">
        <title>Proposal of Muricauda 72 sp.nov. and Muricauda NH166 sp.nov., isolated from seawater.</title>
        <authorList>
            <person name="Cheng H."/>
            <person name="Wu Y.-H."/>
            <person name="Guo L.-L."/>
            <person name="Xu X.-W."/>
        </authorList>
    </citation>
    <scope>NUCLEOTIDE SEQUENCE [LARGE SCALE GENOMIC DNA]</scope>
    <source>
        <strain evidence="3 4">KCTC 22173</strain>
    </source>
</reference>
<gene>
    <name evidence="3" type="ORF">D2V08_05165</name>
</gene>
<accession>A0A3A1N9R4</accession>
<dbReference type="Pfam" id="PF22725">
    <property type="entry name" value="GFO_IDH_MocA_C3"/>
    <property type="match status" value="1"/>
</dbReference>
<sequence length="367" mass="41179">MIRYILILFFCCLNFFFGHAQTKPLKIGIAGLTHTHVHWILGREDIGDIEIVGIAESNRELAQRYAEQHGFSMDLVYNSLEEMISATKPEAVTAFGTIYDHLEVLQTCAPKGIHVMVEKPLAVNMGHAKKMRTLAEKYGIHLLTNYETTWYPSNHRAKELLENGKIGDLRKVIVRDGHRGPVKIGVNQEFLDWLQDPVLNGGGAITDFGCYGANLMTWLKKGKKPNTVTAVTQQLQANNNPNVDDDATIILTYNDCQAILEPSWNWPIGRKDMELYGLTGAIYADSRNTLRIRIAEGYDGFHEEQITLEERTQPHNDPFSLFAAVIRGNISLDPNDLSSLENNMTVVEILDAARESAKKGKTVTLKN</sequence>
<proteinExistence type="predicted"/>
<evidence type="ECO:0000259" key="2">
    <source>
        <dbReference type="Pfam" id="PF22725"/>
    </source>
</evidence>